<proteinExistence type="predicted"/>
<reference evidence="2" key="1">
    <citation type="submission" date="2016-11" db="UniProtKB">
        <authorList>
            <consortium name="WormBaseParasite"/>
        </authorList>
    </citation>
    <scope>IDENTIFICATION</scope>
    <source>
        <strain evidence="2">KR3021</strain>
    </source>
</reference>
<accession>A0AC35TWF2</accession>
<dbReference type="WBParaSite" id="RSKR_0000534500.1">
    <property type="protein sequence ID" value="RSKR_0000534500.1"/>
    <property type="gene ID" value="RSKR_0000534500"/>
</dbReference>
<organism evidence="1 2">
    <name type="scientific">Rhabditophanes sp. KR3021</name>
    <dbReference type="NCBI Taxonomy" id="114890"/>
    <lineage>
        <taxon>Eukaryota</taxon>
        <taxon>Metazoa</taxon>
        <taxon>Ecdysozoa</taxon>
        <taxon>Nematoda</taxon>
        <taxon>Chromadorea</taxon>
        <taxon>Rhabditida</taxon>
        <taxon>Tylenchina</taxon>
        <taxon>Panagrolaimomorpha</taxon>
        <taxon>Strongyloidoidea</taxon>
        <taxon>Alloionematidae</taxon>
        <taxon>Rhabditophanes</taxon>
    </lineage>
</organism>
<name>A0AC35TWF2_9BILA</name>
<evidence type="ECO:0000313" key="2">
    <source>
        <dbReference type="WBParaSite" id="RSKR_0000534500.1"/>
    </source>
</evidence>
<evidence type="ECO:0000313" key="1">
    <source>
        <dbReference type="Proteomes" id="UP000095286"/>
    </source>
</evidence>
<protein>
    <submittedName>
        <fullName evidence="2">Cadherin domain-containing protein</fullName>
    </submittedName>
</protein>
<dbReference type="Proteomes" id="UP000095286">
    <property type="component" value="Unplaced"/>
</dbReference>
<sequence length="658" mass="73831">MKPNFTLPPFPGHVNQSVITINVICNTVSYPLLTLTIRQPNIYVPTFYNTPYSMHIPHHTSPQQQIETSILAIDWDPVKKYSVTFSIISGNEGNVFEIGFSNATYFNRKFLPTTTKDGKAVPQRWSHSQLPPIVNLILLQPLQLSQYNLVVQASDNANPPSTATTSLVVYVDMANDLIPIFEKEHYFVNYTLNTKAGDVLMEGGVIVASFDANRIDSNETILYVLEETDVGDLLDLNPLTAAIHAKQDFLSDKVGGQMKVNIRSYSELNPNRYHTSQIVLNENIENVGAHFSPCNVEVSVKENAAVGTLLTRLNVLGTFSSLRLSDNGAVFKILDDGSIVVSDSTFLDREKVANLHLIAQIIHTKGSAEGLKGSPCQRAKINVTLIDENDNAPQFSLPSYYFALPNIPRNNSEIGTIRATDPDEGMNSELEYDFDQEPPSDWPFDLIYKEDGVALIFIQQKNQRQIIERKYTFQIKANDISDEPRIGRVNVTVDFDSKVDGNDEEDVDMPNHSLLSPIPTQTKPNPTHFSMFDEDAEMSSIDGDVTKVHKDQSIQLPMKRHFEVEKYVFDLHSAIDVAQFVGTIKVVDGHPNEIFEYDLEINTPNIFEINSGTGDIFVGRRLLQMEHDGIEFVFEATATLNHLKVVSFCFDKMSFKED</sequence>